<dbReference type="KEGG" id="palw:PSAL_003460"/>
<dbReference type="EMBL" id="CP060436">
    <property type="protein sequence ID" value="QPM89135.1"/>
    <property type="molecule type" value="Genomic_DNA"/>
</dbReference>
<keyword evidence="2" id="KW-1185">Reference proteome</keyword>
<name>A0A418SK83_9RHOB</name>
<reference evidence="1 2" key="1">
    <citation type="submission" date="2020-08" db="EMBL/GenBank/DDBJ databases">
        <title>Genome sequence of Rhodobacteraceae bacterium Lw-13e.</title>
        <authorList>
            <person name="Poehlein A."/>
            <person name="Wolter L."/>
            <person name="Daniel R."/>
            <person name="Brinkhoff T."/>
        </authorList>
    </citation>
    <scope>NUCLEOTIDE SEQUENCE [LARGE SCALE GENOMIC DNA]</scope>
    <source>
        <strain evidence="1 2">Lw-13e</strain>
    </source>
</reference>
<organism evidence="1 2">
    <name type="scientific">Pseudooceanicola algae</name>
    <dbReference type="NCBI Taxonomy" id="1537215"/>
    <lineage>
        <taxon>Bacteria</taxon>
        <taxon>Pseudomonadati</taxon>
        <taxon>Pseudomonadota</taxon>
        <taxon>Alphaproteobacteria</taxon>
        <taxon>Rhodobacterales</taxon>
        <taxon>Paracoccaceae</taxon>
        <taxon>Pseudooceanicola</taxon>
    </lineage>
</organism>
<dbReference type="AlphaFoldDB" id="A0A418SK83"/>
<accession>A0A418SK83</accession>
<dbReference type="Proteomes" id="UP000283786">
    <property type="component" value="Chromosome"/>
</dbReference>
<sequence>MLATICTFILGTIGAYLLLASEFRTGEDMLILVSMVLGGGVASVFNYTIREFHSRKLNSYYVRMLSYISEDYFYIS</sequence>
<proteinExistence type="predicted"/>
<protein>
    <submittedName>
        <fullName evidence="1">Uncharacterized protein</fullName>
    </submittedName>
</protein>
<gene>
    <name evidence="1" type="ORF">PSAL_003460</name>
</gene>
<evidence type="ECO:0000313" key="1">
    <source>
        <dbReference type="EMBL" id="QPM89135.1"/>
    </source>
</evidence>
<evidence type="ECO:0000313" key="2">
    <source>
        <dbReference type="Proteomes" id="UP000283786"/>
    </source>
</evidence>